<evidence type="ECO:0000256" key="2">
    <source>
        <dbReference type="SAM" id="MobiDB-lite"/>
    </source>
</evidence>
<dbReference type="AlphaFoldDB" id="A0A4Q0T881"/>
<keyword evidence="4" id="KW-1185">Reference proteome</keyword>
<comment type="caution">
    <text evidence="3">The sequence shown here is derived from an EMBL/GenBank/DDBJ whole genome shotgun (WGS) entry which is preliminary data.</text>
</comment>
<evidence type="ECO:0000313" key="4">
    <source>
        <dbReference type="Proteomes" id="UP000289437"/>
    </source>
</evidence>
<name>A0A4Q0T881_9BACT</name>
<feature type="coiled-coil region" evidence="1">
    <location>
        <begin position="42"/>
        <end position="69"/>
    </location>
</feature>
<proteinExistence type="predicted"/>
<protein>
    <submittedName>
        <fullName evidence="3">ATPase</fullName>
    </submittedName>
</protein>
<accession>A0A4Q0T881</accession>
<dbReference type="EMBL" id="RDSM01000001">
    <property type="protein sequence ID" value="RXH58940.1"/>
    <property type="molecule type" value="Genomic_DNA"/>
</dbReference>
<dbReference type="Proteomes" id="UP000289437">
    <property type="component" value="Unassembled WGS sequence"/>
</dbReference>
<feature type="region of interest" description="Disordered" evidence="2">
    <location>
        <begin position="1"/>
        <end position="26"/>
    </location>
</feature>
<reference evidence="3 4" key="1">
    <citation type="submission" date="2018-11" db="EMBL/GenBank/DDBJ databases">
        <authorList>
            <person name="Mardanov A.V."/>
            <person name="Ravin N.V."/>
            <person name="Dedysh S.N."/>
        </authorList>
    </citation>
    <scope>NUCLEOTIDE SEQUENCE [LARGE SCALE GENOMIC DNA]</scope>
    <source>
        <strain evidence="3 4">AF10</strain>
    </source>
</reference>
<reference evidence="4" key="2">
    <citation type="submission" date="2019-02" db="EMBL/GenBank/DDBJ databases">
        <title>Granulicella sibirica sp. nov., a psychrotolerant acidobacterium isolated from an organic soil layer in forested tundra, West Siberia.</title>
        <authorList>
            <person name="Oshkin I.Y."/>
            <person name="Kulichevskaya I.S."/>
            <person name="Rijpstra W.I.C."/>
            <person name="Sinninghe Damste J.S."/>
            <person name="Rakitin A.L."/>
            <person name="Ravin N.V."/>
            <person name="Dedysh S.N."/>
        </authorList>
    </citation>
    <scope>NUCLEOTIDE SEQUENCE [LARGE SCALE GENOMIC DNA]</scope>
    <source>
        <strain evidence="4">AF10</strain>
    </source>
</reference>
<gene>
    <name evidence="3" type="ORF">GRAN_2250</name>
</gene>
<evidence type="ECO:0000313" key="3">
    <source>
        <dbReference type="EMBL" id="RXH58940.1"/>
    </source>
</evidence>
<sequence length="200" mass="22762">MSKKGKPMSEVEQKDMPGAEVAGPEAGASVDKIRDILFGSQIKNYEARFARLEENLVRETVELKETMRKRFDSLEGFFRSETEALAARIKAEREERTNNFHSLDRDLKSIHDEMNRKIHDLDASTAEGQSTLRKELMAESRKLLDEIAERHDSLRALLERRVGELRHTKTDRALLSELLIGMATQISEDGQPGQDSNEGH</sequence>
<feature type="compositionally biased region" description="Basic and acidic residues" evidence="2">
    <location>
        <begin position="7"/>
        <end position="17"/>
    </location>
</feature>
<organism evidence="3 4">
    <name type="scientific">Granulicella sibirica</name>
    <dbReference type="NCBI Taxonomy" id="2479048"/>
    <lineage>
        <taxon>Bacteria</taxon>
        <taxon>Pseudomonadati</taxon>
        <taxon>Acidobacteriota</taxon>
        <taxon>Terriglobia</taxon>
        <taxon>Terriglobales</taxon>
        <taxon>Acidobacteriaceae</taxon>
        <taxon>Granulicella</taxon>
    </lineage>
</organism>
<evidence type="ECO:0000256" key="1">
    <source>
        <dbReference type="SAM" id="Coils"/>
    </source>
</evidence>
<keyword evidence="1" id="KW-0175">Coiled coil</keyword>